<protein>
    <submittedName>
        <fullName evidence="1">Uncharacterized protein</fullName>
    </submittedName>
</protein>
<evidence type="ECO:0000313" key="2">
    <source>
        <dbReference type="Proteomes" id="UP001150055"/>
    </source>
</evidence>
<dbReference type="RefSeq" id="WP_274579093.1">
    <property type="nucleotide sequence ID" value="NZ_JALNTG010000031.1"/>
</dbReference>
<gene>
    <name evidence="1" type="ORF">M0O54_09385</name>
</gene>
<reference evidence="1" key="1">
    <citation type="submission" date="2022-12" db="EMBL/GenBank/DDBJ databases">
        <title>Acinetobacter lactucae: Emerging opportunistic pathogenic species of genus Acinetobacter isolated from immunocompromised patients in clinical settings of India.</title>
        <authorList>
            <person name="Amar A.K."/>
            <person name="Sawant A.R."/>
            <person name="Meera M."/>
            <person name="Tomar A."/>
            <person name="Sistla S."/>
            <person name="Prashanth K."/>
        </authorList>
    </citation>
    <scope>NUCLEOTIDE SEQUENCE</scope>
    <source>
        <strain evidence="1">PKAL1828C</strain>
    </source>
</reference>
<proteinExistence type="predicted"/>
<name>A0AB35K626_9GAMM</name>
<comment type="caution">
    <text evidence="1">The sequence shown here is derived from an EMBL/GenBank/DDBJ whole genome shotgun (WGS) entry which is preliminary data.</text>
</comment>
<dbReference type="AlphaFoldDB" id="A0AB35K626"/>
<evidence type="ECO:0000313" key="1">
    <source>
        <dbReference type="EMBL" id="MDD9320328.1"/>
    </source>
</evidence>
<organism evidence="1 2">
    <name type="scientific">Acinetobacter lactucae</name>
    <dbReference type="NCBI Taxonomy" id="1785128"/>
    <lineage>
        <taxon>Bacteria</taxon>
        <taxon>Pseudomonadati</taxon>
        <taxon>Pseudomonadota</taxon>
        <taxon>Gammaproteobacteria</taxon>
        <taxon>Moraxellales</taxon>
        <taxon>Moraxellaceae</taxon>
        <taxon>Acinetobacter</taxon>
        <taxon>Acinetobacter calcoaceticus/baumannii complex</taxon>
    </lineage>
</organism>
<sequence length="112" mass="11881">MPKVKFLVDLCSGTAGTEVDVQQYEANLLLQLGVAELIGDFELKQVKAESPNENSSKTIQGLIIQPEGVLLNLNGTPVVDDFGSFVPIALQNPIETAPKVVKSTSKTGKKGA</sequence>
<dbReference type="Proteomes" id="UP001150055">
    <property type="component" value="Unassembled WGS sequence"/>
</dbReference>
<dbReference type="EMBL" id="JALNTG010000031">
    <property type="protein sequence ID" value="MDD9320328.1"/>
    <property type="molecule type" value="Genomic_DNA"/>
</dbReference>
<accession>A0AB35K626</accession>